<evidence type="ECO:0000313" key="5">
    <source>
        <dbReference type="Proteomes" id="UP000011777"/>
    </source>
</evidence>
<feature type="region of interest" description="Disordered" evidence="3">
    <location>
        <begin position="176"/>
        <end position="197"/>
    </location>
</feature>
<dbReference type="InterPro" id="IPR028322">
    <property type="entry name" value="PNRC-like_rgn"/>
</dbReference>
<dbReference type="OMA" id="NGNKNHH"/>
<dbReference type="GO" id="GO:0000184">
    <property type="term" value="P:nuclear-transcribed mRNA catabolic process, nonsense-mediated decay"/>
    <property type="evidence" value="ECO:0007669"/>
    <property type="project" value="UniProtKB-KW"/>
</dbReference>
<dbReference type="STRING" id="1245528.M3K6S3"/>
<name>M3K6S3_CANMX</name>
<evidence type="ECO:0000256" key="3">
    <source>
        <dbReference type="SAM" id="MobiDB-lite"/>
    </source>
</evidence>
<keyword evidence="1" id="KW-0866">Nonsense-mediated mRNA decay</keyword>
<organism evidence="4 5">
    <name type="scientific">Candida maltosa (strain Xu316)</name>
    <name type="common">Yeast</name>
    <dbReference type="NCBI Taxonomy" id="1245528"/>
    <lineage>
        <taxon>Eukaryota</taxon>
        <taxon>Fungi</taxon>
        <taxon>Dikarya</taxon>
        <taxon>Ascomycota</taxon>
        <taxon>Saccharomycotina</taxon>
        <taxon>Pichiomycetes</taxon>
        <taxon>Debaryomycetaceae</taxon>
        <taxon>Candida/Lodderomyces clade</taxon>
        <taxon>Candida</taxon>
    </lineage>
</organism>
<feature type="compositionally biased region" description="Low complexity" evidence="3">
    <location>
        <begin position="108"/>
        <end position="119"/>
    </location>
</feature>
<evidence type="ECO:0000313" key="4">
    <source>
        <dbReference type="EMBL" id="EMG50940.1"/>
    </source>
</evidence>
<feature type="region of interest" description="Disordered" evidence="3">
    <location>
        <begin position="1"/>
        <end position="158"/>
    </location>
</feature>
<accession>M3K6S3</accession>
<dbReference type="Proteomes" id="UP000011777">
    <property type="component" value="Unassembled WGS sequence"/>
</dbReference>
<dbReference type="AlphaFoldDB" id="M3K6S3"/>
<evidence type="ECO:0000256" key="1">
    <source>
        <dbReference type="ARBA" id="ARBA00023161"/>
    </source>
</evidence>
<comment type="caution">
    <text evidence="4">The sequence shown here is derived from an EMBL/GenBank/DDBJ whole genome shotgun (WGS) entry which is preliminary data.</text>
</comment>
<feature type="compositionally biased region" description="Low complexity" evidence="3">
    <location>
        <begin position="1"/>
        <end position="11"/>
    </location>
</feature>
<feature type="compositionally biased region" description="Low complexity" evidence="3">
    <location>
        <begin position="56"/>
        <end position="65"/>
    </location>
</feature>
<feature type="compositionally biased region" description="Low complexity" evidence="3">
    <location>
        <begin position="23"/>
        <end position="34"/>
    </location>
</feature>
<keyword evidence="5" id="KW-1185">Reference proteome</keyword>
<dbReference type="EMBL" id="AOGT01000068">
    <property type="protein sequence ID" value="EMG50940.1"/>
    <property type="molecule type" value="Genomic_DNA"/>
</dbReference>
<sequence length="197" mass="21849">MLAQEQQPQQQSKKTNRYKKRNNNNNNSNNNNSNGQRYHQPELRTLPSGAPVNFGHSSTNNNNSSHHNHHHKKSSSSSGINNREKLTASPTLPNGSKPNFQPVSSTKSSPVSQNTSPSSANSRPQYSLPDGRKPNFFNNNSQPSSTSNNHFRTYYNNPNTKAIKEKKLENGADIYAGGSFHSSPDAFKLPKPSFKSK</sequence>
<dbReference type="OrthoDB" id="4026794at2759"/>
<comment type="similarity">
    <text evidence="2">Belongs to the EDC family.</text>
</comment>
<gene>
    <name evidence="4" type="ORF">G210_5689</name>
</gene>
<evidence type="ECO:0000256" key="2">
    <source>
        <dbReference type="ARBA" id="ARBA00061292"/>
    </source>
</evidence>
<dbReference type="Pfam" id="PF15365">
    <property type="entry name" value="PNRC"/>
    <property type="match status" value="1"/>
</dbReference>
<reference evidence="4 5" key="1">
    <citation type="submission" date="2013-02" db="EMBL/GenBank/DDBJ databases">
        <title>Genome sequence of Candida maltosa Xu316, a potential industrial strain for xylitol and ethanol production.</title>
        <authorList>
            <person name="Yu J."/>
            <person name="Wang Q."/>
            <person name="Geng X."/>
            <person name="Bao W."/>
            <person name="He P."/>
            <person name="Cai J."/>
        </authorList>
    </citation>
    <scope>NUCLEOTIDE SEQUENCE [LARGE SCALE GENOMIC DNA]</scope>
    <source>
        <strain evidence="5">Xu316</strain>
    </source>
</reference>
<feature type="compositionally biased region" description="Polar residues" evidence="3">
    <location>
        <begin position="88"/>
        <end position="107"/>
    </location>
</feature>
<protein>
    <submittedName>
        <fullName evidence="4">Uncharacterized protein</fullName>
    </submittedName>
</protein>
<dbReference type="HOGENOM" id="CLU_1383989_0_0_1"/>
<proteinExistence type="inferred from homology"/>
<feature type="compositionally biased region" description="Low complexity" evidence="3">
    <location>
        <begin position="134"/>
        <end position="149"/>
    </location>
</feature>